<dbReference type="OrthoDB" id="72851at2759"/>
<evidence type="ECO:0000256" key="4">
    <source>
        <dbReference type="ARBA" id="ARBA00022692"/>
    </source>
</evidence>
<keyword evidence="5" id="KW-1133">Transmembrane helix</keyword>
<sequence length="249" mass="26919">RAPARLLGDFAPTIDVFVTSCGEDVDLIMDTLAAAASQDYPPHRYRVFALDDAQDRALARAVASFNSRQAKAGTAHVTYLSREKIPGKPHYFKAGNLQFGISESRKTGLTSEFVAGLDVDAIAEPDWLRRTVPHLILDGNLALINPVQAPYNLPENDVLGQGLAASGGWLDDLRDNMGLSSCYGSGYVMRRSALDSIGGWPRVSVGEDIMCGFLLTGNGWGIAACSDVLQHDLTPGSLDALVKQRMRWV</sequence>
<dbReference type="EMBL" id="KZ805471">
    <property type="protein sequence ID" value="PVH96197.1"/>
    <property type="molecule type" value="Genomic_DNA"/>
</dbReference>
<evidence type="ECO:0000256" key="1">
    <source>
        <dbReference type="ARBA" id="ARBA00004141"/>
    </source>
</evidence>
<keyword evidence="8" id="KW-1185">Reference proteome</keyword>
<dbReference type="Pfam" id="PF13641">
    <property type="entry name" value="Glyco_tranf_2_3"/>
    <property type="match status" value="1"/>
</dbReference>
<protein>
    <submittedName>
        <fullName evidence="7">Glycosyltransferase family 2 protein</fullName>
    </submittedName>
</protein>
<keyword evidence="3 7" id="KW-0808">Transferase</keyword>
<accession>A0A2V1DDH3</accession>
<keyword evidence="6" id="KW-0472">Membrane</keyword>
<dbReference type="PANTHER" id="PTHR43867:SF2">
    <property type="entry name" value="CELLULOSE SYNTHASE CATALYTIC SUBUNIT A [UDP-FORMING]"/>
    <property type="match status" value="1"/>
</dbReference>
<dbReference type="SUPFAM" id="SSF53448">
    <property type="entry name" value="Nucleotide-diphospho-sugar transferases"/>
    <property type="match status" value="1"/>
</dbReference>
<evidence type="ECO:0000256" key="6">
    <source>
        <dbReference type="ARBA" id="ARBA00023136"/>
    </source>
</evidence>
<dbReference type="PANTHER" id="PTHR43867">
    <property type="entry name" value="CELLULOSE SYNTHASE CATALYTIC SUBUNIT A [UDP-FORMING]"/>
    <property type="match status" value="1"/>
</dbReference>
<dbReference type="Gene3D" id="3.90.550.10">
    <property type="entry name" value="Spore Coat Polysaccharide Biosynthesis Protein SpsA, Chain A"/>
    <property type="match status" value="1"/>
</dbReference>
<evidence type="ECO:0000313" key="8">
    <source>
        <dbReference type="Proteomes" id="UP000244855"/>
    </source>
</evidence>
<dbReference type="InterPro" id="IPR029044">
    <property type="entry name" value="Nucleotide-diphossugar_trans"/>
</dbReference>
<dbReference type="GO" id="GO:0016757">
    <property type="term" value="F:glycosyltransferase activity"/>
    <property type="evidence" value="ECO:0007669"/>
    <property type="project" value="UniProtKB-KW"/>
</dbReference>
<evidence type="ECO:0000256" key="5">
    <source>
        <dbReference type="ARBA" id="ARBA00022989"/>
    </source>
</evidence>
<evidence type="ECO:0000256" key="3">
    <source>
        <dbReference type="ARBA" id="ARBA00022679"/>
    </source>
</evidence>
<dbReference type="AlphaFoldDB" id="A0A2V1DDH3"/>
<reference evidence="7 8" key="1">
    <citation type="journal article" date="2018" name="Sci. Rep.">
        <title>Comparative genomics provides insights into the lifestyle and reveals functional heterogeneity of dark septate endophytic fungi.</title>
        <authorList>
            <person name="Knapp D.G."/>
            <person name="Nemeth J.B."/>
            <person name="Barry K."/>
            <person name="Hainaut M."/>
            <person name="Henrissat B."/>
            <person name="Johnson J."/>
            <person name="Kuo A."/>
            <person name="Lim J.H.P."/>
            <person name="Lipzen A."/>
            <person name="Nolan M."/>
            <person name="Ohm R.A."/>
            <person name="Tamas L."/>
            <person name="Grigoriev I.V."/>
            <person name="Spatafora J.W."/>
            <person name="Nagy L.G."/>
            <person name="Kovacs G.M."/>
        </authorList>
    </citation>
    <scope>NUCLEOTIDE SEQUENCE [LARGE SCALE GENOMIC DNA]</scope>
    <source>
        <strain evidence="7 8">DSE2036</strain>
    </source>
</reference>
<gene>
    <name evidence="7" type="ORF">DM02DRAFT_509999</name>
</gene>
<dbReference type="GO" id="GO:0016020">
    <property type="term" value="C:membrane"/>
    <property type="evidence" value="ECO:0007669"/>
    <property type="project" value="UniProtKB-SubCell"/>
</dbReference>
<feature type="non-terminal residue" evidence="7">
    <location>
        <position position="1"/>
    </location>
</feature>
<proteinExistence type="predicted"/>
<keyword evidence="2" id="KW-0328">Glycosyltransferase</keyword>
<feature type="non-terminal residue" evidence="7">
    <location>
        <position position="249"/>
    </location>
</feature>
<dbReference type="InterPro" id="IPR050321">
    <property type="entry name" value="Glycosyltr_2/OpgH_subfam"/>
</dbReference>
<dbReference type="STRING" id="97972.A0A2V1DDH3"/>
<evidence type="ECO:0000256" key="2">
    <source>
        <dbReference type="ARBA" id="ARBA00022676"/>
    </source>
</evidence>
<dbReference type="Proteomes" id="UP000244855">
    <property type="component" value="Unassembled WGS sequence"/>
</dbReference>
<organism evidence="7 8">
    <name type="scientific">Periconia macrospinosa</name>
    <dbReference type="NCBI Taxonomy" id="97972"/>
    <lineage>
        <taxon>Eukaryota</taxon>
        <taxon>Fungi</taxon>
        <taxon>Dikarya</taxon>
        <taxon>Ascomycota</taxon>
        <taxon>Pezizomycotina</taxon>
        <taxon>Dothideomycetes</taxon>
        <taxon>Pleosporomycetidae</taxon>
        <taxon>Pleosporales</taxon>
        <taxon>Massarineae</taxon>
        <taxon>Periconiaceae</taxon>
        <taxon>Periconia</taxon>
    </lineage>
</organism>
<evidence type="ECO:0000313" key="7">
    <source>
        <dbReference type="EMBL" id="PVH96197.1"/>
    </source>
</evidence>
<comment type="subcellular location">
    <subcellularLocation>
        <location evidence="1">Membrane</location>
        <topology evidence="1">Multi-pass membrane protein</topology>
    </subcellularLocation>
</comment>
<keyword evidence="4" id="KW-0812">Transmembrane</keyword>
<name>A0A2V1DDH3_9PLEO</name>